<evidence type="ECO:0000313" key="2">
    <source>
        <dbReference type="Proteomes" id="UP000186323"/>
    </source>
</evidence>
<dbReference type="Proteomes" id="UP000186323">
    <property type="component" value="Chromosome I"/>
</dbReference>
<name>A0A1K1LBK7_9BACT</name>
<protein>
    <submittedName>
        <fullName evidence="1">Phage tail tube protein</fullName>
    </submittedName>
</protein>
<accession>A0A1K1LBK7</accession>
<dbReference type="AlphaFoldDB" id="A0A1K1LBK7"/>
<dbReference type="InterPro" id="IPR019596">
    <property type="entry name" value="Phage_Mu_GpM_tail_tub"/>
</dbReference>
<dbReference type="Pfam" id="PF10618">
    <property type="entry name" value="Tail_tube"/>
    <property type="match status" value="1"/>
</dbReference>
<organism evidence="1 2">
    <name type="scientific">Desulfovibrio piger</name>
    <dbReference type="NCBI Taxonomy" id="901"/>
    <lineage>
        <taxon>Bacteria</taxon>
        <taxon>Pseudomonadati</taxon>
        <taxon>Thermodesulfobacteriota</taxon>
        <taxon>Desulfovibrionia</taxon>
        <taxon>Desulfovibrionales</taxon>
        <taxon>Desulfovibrionaceae</taxon>
        <taxon>Desulfovibrio</taxon>
    </lineage>
</organism>
<proteinExistence type="predicted"/>
<dbReference type="RefSeq" id="WP_072331858.1">
    <property type="nucleotide sequence ID" value="NZ_CALJDE010000002.1"/>
</dbReference>
<sequence>MPQITGKAVIRVDGEEWRTEDGAKLNPGGVTREAKVGGGKVHGFAEKTKEPELECSVYHTRDTDLTAINAIRDATVVYESDTGDRYVLRSAFVTEQGELDAENGTINVKFSAISCERI</sequence>
<gene>
    <name evidence="1" type="ORF">DESPIGER_0178</name>
</gene>
<dbReference type="EMBL" id="LT630450">
    <property type="protein sequence ID" value="SFV72080.1"/>
    <property type="molecule type" value="Genomic_DNA"/>
</dbReference>
<dbReference type="KEGG" id="dpg:DESPIGER_0178"/>
<dbReference type="OrthoDB" id="5465127at2"/>
<reference evidence="2" key="1">
    <citation type="submission" date="2016-10" db="EMBL/GenBank/DDBJ databases">
        <authorList>
            <person name="Wegmann U."/>
        </authorList>
    </citation>
    <scope>NUCLEOTIDE SEQUENCE [LARGE SCALE GENOMIC DNA]</scope>
</reference>
<keyword evidence="2" id="KW-1185">Reference proteome</keyword>
<evidence type="ECO:0000313" key="1">
    <source>
        <dbReference type="EMBL" id="SFV72080.1"/>
    </source>
</evidence>